<reference evidence="6 7" key="1">
    <citation type="submission" date="2023-07" db="EMBL/GenBank/DDBJ databases">
        <title>Functional and genomic diversity of the sorghum phyllosphere microbiome.</title>
        <authorList>
            <person name="Shade A."/>
        </authorList>
    </citation>
    <scope>NUCLEOTIDE SEQUENCE [LARGE SCALE GENOMIC DNA]</scope>
    <source>
        <strain evidence="6 7">SORGH_AS_0887</strain>
    </source>
</reference>
<comment type="caution">
    <text evidence="6">The sequence shown here is derived from an EMBL/GenBank/DDBJ whole genome shotgun (WGS) entry which is preliminary data.</text>
</comment>
<dbReference type="Pfam" id="PF00356">
    <property type="entry name" value="LacI"/>
    <property type="match status" value="1"/>
</dbReference>
<dbReference type="SMART" id="SM00354">
    <property type="entry name" value="HTH_LACI"/>
    <property type="match status" value="1"/>
</dbReference>
<protein>
    <submittedName>
        <fullName evidence="6">DNA-binding LacI/PurR family transcriptional regulator</fullName>
    </submittedName>
</protein>
<gene>
    <name evidence="6" type="ORF">QE380_002246</name>
</gene>
<evidence type="ECO:0000256" key="3">
    <source>
        <dbReference type="ARBA" id="ARBA00023125"/>
    </source>
</evidence>
<dbReference type="PROSITE" id="PS00356">
    <property type="entry name" value="HTH_LACI_1"/>
    <property type="match status" value="1"/>
</dbReference>
<dbReference type="PANTHER" id="PTHR30146">
    <property type="entry name" value="LACI-RELATED TRANSCRIPTIONAL REPRESSOR"/>
    <property type="match status" value="1"/>
</dbReference>
<dbReference type="RefSeq" id="WP_307003745.1">
    <property type="nucleotide sequence ID" value="NZ_JAUTBK010000002.1"/>
</dbReference>
<dbReference type="PROSITE" id="PS50932">
    <property type="entry name" value="HTH_LACI_2"/>
    <property type="match status" value="1"/>
</dbReference>
<keyword evidence="1" id="KW-0678">Repressor</keyword>
<dbReference type="GO" id="GO:0003677">
    <property type="term" value="F:DNA binding"/>
    <property type="evidence" value="ECO:0007669"/>
    <property type="project" value="UniProtKB-KW"/>
</dbReference>
<dbReference type="PANTHER" id="PTHR30146:SF151">
    <property type="entry name" value="HTH-TYPE TRANSCRIPTIONAL REPRESSOR CYTR"/>
    <property type="match status" value="1"/>
</dbReference>
<sequence length="347" mass="37974">MQSNVNKKTITISDVALAAQVSRTTVSHALNGKGEVNPDTRKKIQEIAEQLGYRPNRFAKALRSGGTKTIALISTIPSAISGGASKLGFMMEVANVAAIYALEHDLYILLVPFIDHNNFDGNLINVDGVILLEPCLNDPIVKKLVQYKIPLVCIGTPGQDNKEIPYVDLQSEQTAIKLLEHLVEEGAHQIALITGQSKRNASLKAEEIYSQYCQQYAMTEVVYKVEEHLGEMGGKSAIAEIMKQYPKTDAILVMIDTFATGVMQYLTEKGISVPKQMKVVTRYNGIRALTSNPPLTAVDLHLDDVAKIAIDLLITQLNEDIETGSLRVMPAPEIIKRTSSVQISSSN</sequence>
<dbReference type="InterPro" id="IPR000843">
    <property type="entry name" value="HTH_LacI"/>
</dbReference>
<dbReference type="Gene3D" id="3.40.50.2300">
    <property type="match status" value="2"/>
</dbReference>
<keyword evidence="4" id="KW-0804">Transcription</keyword>
<evidence type="ECO:0000256" key="4">
    <source>
        <dbReference type="ARBA" id="ARBA00023163"/>
    </source>
</evidence>
<dbReference type="InterPro" id="IPR028082">
    <property type="entry name" value="Peripla_BP_I"/>
</dbReference>
<name>A0ABU0UYI9_ACIBI</name>
<evidence type="ECO:0000256" key="1">
    <source>
        <dbReference type="ARBA" id="ARBA00022491"/>
    </source>
</evidence>
<dbReference type="Proteomes" id="UP001233360">
    <property type="component" value="Unassembled WGS sequence"/>
</dbReference>
<dbReference type="SUPFAM" id="SSF53822">
    <property type="entry name" value="Periplasmic binding protein-like I"/>
    <property type="match status" value="1"/>
</dbReference>
<evidence type="ECO:0000259" key="5">
    <source>
        <dbReference type="PROSITE" id="PS50932"/>
    </source>
</evidence>
<feature type="domain" description="HTH lacI-type" evidence="5">
    <location>
        <begin position="10"/>
        <end position="64"/>
    </location>
</feature>
<evidence type="ECO:0000313" key="6">
    <source>
        <dbReference type="EMBL" id="MDQ1209323.1"/>
    </source>
</evidence>
<dbReference type="InterPro" id="IPR010982">
    <property type="entry name" value="Lambda_DNA-bd_dom_sf"/>
</dbReference>
<dbReference type="EMBL" id="JAUTBK010000002">
    <property type="protein sequence ID" value="MDQ1209323.1"/>
    <property type="molecule type" value="Genomic_DNA"/>
</dbReference>
<keyword evidence="7" id="KW-1185">Reference proteome</keyword>
<dbReference type="CDD" id="cd01392">
    <property type="entry name" value="HTH_LacI"/>
    <property type="match status" value="1"/>
</dbReference>
<keyword evidence="2" id="KW-0805">Transcription regulation</keyword>
<proteinExistence type="predicted"/>
<accession>A0ABU0UYI9</accession>
<evidence type="ECO:0000256" key="2">
    <source>
        <dbReference type="ARBA" id="ARBA00023015"/>
    </source>
</evidence>
<evidence type="ECO:0000313" key="7">
    <source>
        <dbReference type="Proteomes" id="UP001233360"/>
    </source>
</evidence>
<dbReference type="CDD" id="cd06287">
    <property type="entry name" value="PBP1_LacI-like"/>
    <property type="match status" value="1"/>
</dbReference>
<dbReference type="Pfam" id="PF13377">
    <property type="entry name" value="Peripla_BP_3"/>
    <property type="match status" value="1"/>
</dbReference>
<dbReference type="Gene3D" id="1.10.260.40">
    <property type="entry name" value="lambda repressor-like DNA-binding domains"/>
    <property type="match status" value="1"/>
</dbReference>
<dbReference type="InterPro" id="IPR046335">
    <property type="entry name" value="LacI/GalR-like_sensor"/>
</dbReference>
<keyword evidence="3 6" id="KW-0238">DNA-binding</keyword>
<organism evidence="6 7">
    <name type="scientific">Acinetobacter baylyi</name>
    <dbReference type="NCBI Taxonomy" id="202950"/>
    <lineage>
        <taxon>Bacteria</taxon>
        <taxon>Pseudomonadati</taxon>
        <taxon>Pseudomonadota</taxon>
        <taxon>Gammaproteobacteria</taxon>
        <taxon>Moraxellales</taxon>
        <taxon>Moraxellaceae</taxon>
        <taxon>Acinetobacter</taxon>
    </lineage>
</organism>
<dbReference type="SUPFAM" id="SSF47413">
    <property type="entry name" value="lambda repressor-like DNA-binding domains"/>
    <property type="match status" value="1"/>
</dbReference>